<reference evidence="6" key="1">
    <citation type="journal article" date="2014" name="Front. Microbiol.">
        <title>High frequency of phylogenetically diverse reductive dehalogenase-homologous genes in deep subseafloor sedimentary metagenomes.</title>
        <authorList>
            <person name="Kawai M."/>
            <person name="Futagami T."/>
            <person name="Toyoda A."/>
            <person name="Takaki Y."/>
            <person name="Nishi S."/>
            <person name="Hori S."/>
            <person name="Arai W."/>
            <person name="Tsubouchi T."/>
            <person name="Morono Y."/>
            <person name="Uchiyama I."/>
            <person name="Ito T."/>
            <person name="Fujiyama A."/>
            <person name="Inagaki F."/>
            <person name="Takami H."/>
        </authorList>
    </citation>
    <scope>NUCLEOTIDE SEQUENCE</scope>
    <source>
        <strain evidence="6">Expedition CK06-06</strain>
    </source>
</reference>
<evidence type="ECO:0000256" key="1">
    <source>
        <dbReference type="ARBA" id="ARBA00022723"/>
    </source>
</evidence>
<keyword evidence="3" id="KW-0408">Iron</keyword>
<gene>
    <name evidence="6" type="ORF">S06H3_49244</name>
</gene>
<dbReference type="GO" id="GO:0051536">
    <property type="term" value="F:iron-sulfur cluster binding"/>
    <property type="evidence" value="ECO:0007669"/>
    <property type="project" value="UniProtKB-KW"/>
</dbReference>
<evidence type="ECO:0000259" key="5">
    <source>
        <dbReference type="Pfam" id="PF02662"/>
    </source>
</evidence>
<evidence type="ECO:0000256" key="4">
    <source>
        <dbReference type="ARBA" id="ARBA00023014"/>
    </source>
</evidence>
<sequence>MKQELGWEPKLLGFLCRWCSYAGADLAGISRKKYPANIEVIRVPCSGRVDPLFIIKALRLGFDGVLVSGCYPGDCHYQTGNYRARRRMAITKKFLEYIGIEPQRIQASWVSASEGGKFAEVVTAVTKELKEIEPNQLFADEK</sequence>
<keyword evidence="2" id="KW-0560">Oxidoreductase</keyword>
<keyword evidence="4" id="KW-0411">Iron-sulfur</keyword>
<organism evidence="6">
    <name type="scientific">marine sediment metagenome</name>
    <dbReference type="NCBI Taxonomy" id="412755"/>
    <lineage>
        <taxon>unclassified sequences</taxon>
        <taxon>metagenomes</taxon>
        <taxon>ecological metagenomes</taxon>
    </lineage>
</organism>
<proteinExistence type="predicted"/>
<dbReference type="EMBL" id="BARV01031081">
    <property type="protein sequence ID" value="GAI33932.1"/>
    <property type="molecule type" value="Genomic_DNA"/>
</dbReference>
<dbReference type="GO" id="GO:0046872">
    <property type="term" value="F:metal ion binding"/>
    <property type="evidence" value="ECO:0007669"/>
    <property type="project" value="UniProtKB-KW"/>
</dbReference>
<evidence type="ECO:0000256" key="2">
    <source>
        <dbReference type="ARBA" id="ARBA00023002"/>
    </source>
</evidence>
<feature type="domain" description="F420-non-reducing hydrogenase iron-sulfur subunit D" evidence="5">
    <location>
        <begin position="12"/>
        <end position="132"/>
    </location>
</feature>
<protein>
    <recommendedName>
        <fullName evidence="5">F420-non-reducing hydrogenase iron-sulfur subunit D domain-containing protein</fullName>
    </recommendedName>
</protein>
<dbReference type="GO" id="GO:0016491">
    <property type="term" value="F:oxidoreductase activity"/>
    <property type="evidence" value="ECO:0007669"/>
    <property type="project" value="UniProtKB-KW"/>
</dbReference>
<comment type="caution">
    <text evidence="6">The sequence shown here is derived from an EMBL/GenBank/DDBJ whole genome shotgun (WGS) entry which is preliminary data.</text>
</comment>
<dbReference type="Pfam" id="PF02662">
    <property type="entry name" value="FlpD"/>
    <property type="match status" value="1"/>
</dbReference>
<name>X1MQJ8_9ZZZZ</name>
<keyword evidence="1" id="KW-0479">Metal-binding</keyword>
<evidence type="ECO:0000313" key="6">
    <source>
        <dbReference type="EMBL" id="GAI33932.1"/>
    </source>
</evidence>
<evidence type="ECO:0000256" key="3">
    <source>
        <dbReference type="ARBA" id="ARBA00023004"/>
    </source>
</evidence>
<accession>X1MQJ8</accession>
<dbReference type="AlphaFoldDB" id="X1MQJ8"/>
<dbReference type="InterPro" id="IPR003813">
    <property type="entry name" value="MvhD/FlpD"/>
</dbReference>